<feature type="compositionally biased region" description="Basic and acidic residues" evidence="16">
    <location>
        <begin position="988"/>
        <end position="1000"/>
    </location>
</feature>
<keyword evidence="10 13" id="KW-0520">NAD</keyword>
<feature type="binding site" description="in other chain" evidence="13">
    <location>
        <position position="1483"/>
    </location>
    <ligand>
        <name>K(+)</name>
        <dbReference type="ChEBI" id="CHEBI:29103"/>
        <note>ligand shared between two tetrameric partners</note>
    </ligand>
</feature>
<dbReference type="InterPro" id="IPR046342">
    <property type="entry name" value="CBS_dom_sf"/>
</dbReference>
<dbReference type="InterPro" id="IPR037185">
    <property type="entry name" value="EmrE-like"/>
</dbReference>
<dbReference type="SUPFAM" id="SSF51412">
    <property type="entry name" value="Inosine monophosphate dehydrogenase (IMPDH)"/>
    <property type="match status" value="2"/>
</dbReference>
<evidence type="ECO:0000256" key="12">
    <source>
        <dbReference type="ARBA" id="ARBA00048028"/>
    </source>
</evidence>
<dbReference type="EMBL" id="QBLH01000618">
    <property type="protein sequence ID" value="TGZ54643.1"/>
    <property type="molecule type" value="Genomic_DNA"/>
</dbReference>
<comment type="catalytic activity">
    <reaction evidence="12 13 15">
        <text>IMP + NAD(+) + H2O = XMP + NADH + H(+)</text>
        <dbReference type="Rhea" id="RHEA:11708"/>
        <dbReference type="ChEBI" id="CHEBI:15377"/>
        <dbReference type="ChEBI" id="CHEBI:15378"/>
        <dbReference type="ChEBI" id="CHEBI:57464"/>
        <dbReference type="ChEBI" id="CHEBI:57540"/>
        <dbReference type="ChEBI" id="CHEBI:57945"/>
        <dbReference type="ChEBI" id="CHEBI:58053"/>
        <dbReference type="EC" id="1.1.1.205"/>
    </reaction>
</comment>
<keyword evidence="17" id="KW-0812">Transmembrane</keyword>
<evidence type="ECO:0000256" key="2">
    <source>
        <dbReference type="ARBA" id="ARBA00004496"/>
    </source>
</evidence>
<protein>
    <recommendedName>
        <fullName evidence="13 15">Inosine-5'-monophosphate dehydrogenase</fullName>
        <shortName evidence="13">IMP dehydrogenase</shortName>
        <shortName evidence="13">IMPD</shortName>
        <shortName evidence="13">IMPDH</shortName>
        <ecNumber evidence="13 15">1.1.1.205</ecNumber>
    </recommendedName>
</protein>
<feature type="binding site" evidence="13">
    <location>
        <position position="1602"/>
    </location>
    <ligand>
        <name>IMP</name>
        <dbReference type="ChEBI" id="CHEBI:58053"/>
    </ligand>
</feature>
<dbReference type="EC" id="1.1.1.205" evidence="13 15"/>
<feature type="transmembrane region" description="Helical" evidence="17">
    <location>
        <begin position="190"/>
        <end position="209"/>
    </location>
</feature>
<evidence type="ECO:0000313" key="21">
    <source>
        <dbReference type="Proteomes" id="UP000310200"/>
    </source>
</evidence>
<feature type="compositionally biased region" description="Basic and acidic residues" evidence="16">
    <location>
        <begin position="433"/>
        <end position="445"/>
    </location>
</feature>
<dbReference type="SUPFAM" id="SSF55729">
    <property type="entry name" value="Acyl-CoA N-acyltransferases (Nat)"/>
    <property type="match status" value="1"/>
</dbReference>
<dbReference type="InterPro" id="IPR016181">
    <property type="entry name" value="Acyl_CoA_acyltransferase"/>
</dbReference>
<feature type="region of interest" description="Disordered" evidence="16">
    <location>
        <begin position="433"/>
        <end position="452"/>
    </location>
</feature>
<dbReference type="STRING" id="300112.A0A4S2KWZ0"/>
<keyword evidence="8 13" id="KW-0630">Potassium</keyword>
<feature type="transmembrane region" description="Helical" evidence="17">
    <location>
        <begin position="1079"/>
        <end position="1102"/>
    </location>
</feature>
<feature type="binding site" evidence="13">
    <location>
        <begin position="1544"/>
        <end position="1545"/>
    </location>
    <ligand>
        <name>IMP</name>
        <dbReference type="ChEBI" id="CHEBI:58053"/>
    </ligand>
</feature>
<feature type="transmembrane region" description="Helical" evidence="17">
    <location>
        <begin position="279"/>
        <end position="305"/>
    </location>
</feature>
<evidence type="ECO:0000256" key="15">
    <source>
        <dbReference type="RuleBase" id="RU003928"/>
    </source>
</evidence>
<dbReference type="GO" id="GO:0046872">
    <property type="term" value="F:metal ion binding"/>
    <property type="evidence" value="ECO:0007669"/>
    <property type="project" value="UniProtKB-UniRule"/>
</dbReference>
<comment type="cofactor">
    <cofactor evidence="1 13">
        <name>K(+)</name>
        <dbReference type="ChEBI" id="CHEBI:29103"/>
    </cofactor>
</comment>
<feature type="region of interest" description="Disordered" evidence="16">
    <location>
        <begin position="2005"/>
        <end position="2035"/>
    </location>
</feature>
<dbReference type="FunFam" id="3.20.20.70:FF:000007">
    <property type="entry name" value="Chromosome 19 SCAF14664, whole genome shotgun sequence"/>
    <property type="match status" value="1"/>
</dbReference>
<dbReference type="InterPro" id="IPR005990">
    <property type="entry name" value="IMP_DH"/>
</dbReference>
<dbReference type="GO" id="GO:0006177">
    <property type="term" value="P:GMP biosynthetic process"/>
    <property type="evidence" value="ECO:0007669"/>
    <property type="project" value="UniProtKB-UniRule"/>
</dbReference>
<evidence type="ECO:0000256" key="6">
    <source>
        <dbReference type="ARBA" id="ARBA00022749"/>
    </source>
</evidence>
<dbReference type="FunFam" id="3.40.630.30:FF:000013">
    <property type="entry name" value="cysteine-rich protein 2-binding protein-like"/>
    <property type="match status" value="1"/>
</dbReference>
<evidence type="ECO:0000256" key="16">
    <source>
        <dbReference type="SAM" id="MobiDB-lite"/>
    </source>
</evidence>
<dbReference type="CDD" id="cd04301">
    <property type="entry name" value="NAT_SF"/>
    <property type="match status" value="1"/>
</dbReference>
<evidence type="ECO:0000256" key="3">
    <source>
        <dbReference type="ARBA" id="ARBA00005502"/>
    </source>
</evidence>
<feature type="region of interest" description="Disordered" evidence="16">
    <location>
        <begin position="971"/>
        <end position="1000"/>
    </location>
</feature>
<dbReference type="InterPro" id="IPR013785">
    <property type="entry name" value="Aldolase_TIM"/>
</dbReference>
<dbReference type="SMART" id="SM01240">
    <property type="entry name" value="IMPDH"/>
    <property type="match status" value="1"/>
</dbReference>
<comment type="function">
    <text evidence="13">Catalyzes the conversion of inosine 5'-phosphate (IMP) to xanthosine 5'-phosphate (XMP), the first committed and rate-limiting step in the de novo synthesis of guanine nucleotides, and therefore plays an important role in the regulation of cell growth.</text>
</comment>
<keyword evidence="17" id="KW-1133">Transmembrane helix</keyword>
<dbReference type="PANTHER" id="PTHR11911:SF111">
    <property type="entry name" value="INOSINE-5'-MONOPHOSPHATE DEHYDROGENASE"/>
    <property type="match status" value="1"/>
</dbReference>
<keyword evidence="6 13" id="KW-0332">GMP biosynthesis</keyword>
<dbReference type="Proteomes" id="UP000310200">
    <property type="component" value="Unassembled WGS sequence"/>
</dbReference>
<comment type="activity regulation">
    <text evidence="13">Mycophenolic acid (MPA) is a non-competitive inhibitor that prevents formation of the closed enzyme conformation by binding to the same site as the amobile flap. In contrast, mizoribine monophosphate (MZP) is a competitive inhibitor that induces the closed conformation. MPA is a potent inhibitor of mammalian IMPDHs but a poor inhibitor of the bacterial enzymes. MZP is a more potent inhibitor of bacterial IMPDH.</text>
</comment>
<feature type="binding site" evidence="13">
    <location>
        <position position="1657"/>
    </location>
    <ligand>
        <name>K(+)</name>
        <dbReference type="ChEBI" id="CHEBI:29103"/>
        <note>ligand shared between two tetrameric partners</note>
    </ligand>
</feature>
<feature type="transmembrane region" description="Helical" evidence="17">
    <location>
        <begin position="160"/>
        <end position="178"/>
    </location>
</feature>
<dbReference type="SUPFAM" id="SSF103481">
    <property type="entry name" value="Multidrug resistance efflux transporter EmrE"/>
    <property type="match status" value="1"/>
</dbReference>
<dbReference type="Gene3D" id="3.20.20.70">
    <property type="entry name" value="Aldolase class I"/>
    <property type="match status" value="1"/>
</dbReference>
<accession>A0A4S2KWZ0</accession>
<dbReference type="Pfam" id="PF00571">
    <property type="entry name" value="CBS"/>
    <property type="match status" value="2"/>
</dbReference>
<dbReference type="GO" id="GO:0000166">
    <property type="term" value="F:nucleotide binding"/>
    <property type="evidence" value="ECO:0007669"/>
    <property type="project" value="UniProtKB-UniRule"/>
</dbReference>
<keyword evidence="4 13" id="KW-0963">Cytoplasm</keyword>
<dbReference type="PROSITE" id="PS00487">
    <property type="entry name" value="IMP_DH_GMP_RED"/>
    <property type="match status" value="1"/>
</dbReference>
<feature type="domain" description="N-acetyltransferase" evidence="18">
    <location>
        <begin position="2170"/>
        <end position="2331"/>
    </location>
</feature>
<dbReference type="SMART" id="SM00116">
    <property type="entry name" value="CBS"/>
    <property type="match status" value="2"/>
</dbReference>
<comment type="similarity">
    <text evidence="3 13">Belongs to the IMPDH/GMPR family.</text>
</comment>
<keyword evidence="11 14" id="KW-0129">CBS domain</keyword>
<feature type="binding site" evidence="13">
    <location>
        <begin position="1568"/>
        <end position="1572"/>
    </location>
    <ligand>
        <name>IMP</name>
        <dbReference type="ChEBI" id="CHEBI:58053"/>
    </ligand>
</feature>
<keyword evidence="5 13" id="KW-0479">Metal-binding</keyword>
<feature type="binding site" evidence="13">
    <location>
        <begin position="1521"/>
        <end position="1523"/>
    </location>
    <ligand>
        <name>IMP</name>
        <dbReference type="ChEBI" id="CHEBI:58053"/>
    </ligand>
</feature>
<keyword evidence="9 13" id="KW-0560">Oxidoreductase</keyword>
<feature type="domain" description="CBS" evidence="19">
    <location>
        <begin position="1268"/>
        <end position="1332"/>
    </location>
</feature>
<evidence type="ECO:0000256" key="7">
    <source>
        <dbReference type="ARBA" id="ARBA00022755"/>
    </source>
</evidence>
<dbReference type="InterPro" id="IPR000644">
    <property type="entry name" value="CBS_dom"/>
</dbReference>
<evidence type="ECO:0000256" key="17">
    <source>
        <dbReference type="SAM" id="Phobius"/>
    </source>
</evidence>
<evidence type="ECO:0000256" key="10">
    <source>
        <dbReference type="ARBA" id="ARBA00023027"/>
    </source>
</evidence>
<dbReference type="PROSITE" id="PS51371">
    <property type="entry name" value="CBS"/>
    <property type="match status" value="2"/>
</dbReference>
<gene>
    <name evidence="20" type="ORF">DBV15_06140</name>
</gene>
<evidence type="ECO:0000256" key="14">
    <source>
        <dbReference type="PROSITE-ProRule" id="PRU00703"/>
    </source>
</evidence>
<feature type="binding site" evidence="13">
    <location>
        <begin position="1431"/>
        <end position="1433"/>
    </location>
    <ligand>
        <name>NAD(+)</name>
        <dbReference type="ChEBI" id="CHEBI:57540"/>
    </ligand>
</feature>
<dbReference type="HAMAP" id="MF_01964">
    <property type="entry name" value="IMPDH"/>
    <property type="match status" value="1"/>
</dbReference>
<evidence type="ECO:0000256" key="8">
    <source>
        <dbReference type="ARBA" id="ARBA00022958"/>
    </source>
</evidence>
<feature type="transmembrane region" description="Helical" evidence="17">
    <location>
        <begin position="247"/>
        <end position="267"/>
    </location>
</feature>
<feature type="active site" description="Thioimidate intermediate" evidence="13">
    <location>
        <position position="1488"/>
    </location>
</feature>
<dbReference type="GO" id="GO:0005737">
    <property type="term" value="C:cytoplasm"/>
    <property type="evidence" value="ECO:0007669"/>
    <property type="project" value="UniProtKB-SubCell"/>
</dbReference>
<dbReference type="PROSITE" id="PS51186">
    <property type="entry name" value="GNAT"/>
    <property type="match status" value="1"/>
</dbReference>
<evidence type="ECO:0000256" key="13">
    <source>
        <dbReference type="HAMAP-Rule" id="MF_03156"/>
    </source>
</evidence>
<dbReference type="CDD" id="cd04601">
    <property type="entry name" value="CBS_pair_IMPDH"/>
    <property type="match status" value="1"/>
</dbReference>
<evidence type="ECO:0000256" key="9">
    <source>
        <dbReference type="ARBA" id="ARBA00023002"/>
    </source>
</evidence>
<feature type="transmembrane region" description="Helical" evidence="17">
    <location>
        <begin position="317"/>
        <end position="337"/>
    </location>
</feature>
<dbReference type="NCBIfam" id="TIGR01302">
    <property type="entry name" value="IMP_dehydrog"/>
    <property type="match status" value="1"/>
</dbReference>
<comment type="pathway">
    <text evidence="13 15">Purine metabolism; XMP biosynthesis via de novo pathway; XMP from IMP: step 1/1.</text>
</comment>
<evidence type="ECO:0000256" key="4">
    <source>
        <dbReference type="ARBA" id="ARBA00022490"/>
    </source>
</evidence>
<dbReference type="Pfam" id="PF00583">
    <property type="entry name" value="Acetyltransf_1"/>
    <property type="match status" value="1"/>
</dbReference>
<evidence type="ECO:0000259" key="19">
    <source>
        <dbReference type="PROSITE" id="PS51371"/>
    </source>
</evidence>
<dbReference type="InterPro" id="IPR001093">
    <property type="entry name" value="IMP_DH_GMPRt"/>
</dbReference>
<dbReference type="Gene3D" id="3.40.630.30">
    <property type="match status" value="1"/>
</dbReference>
<reference evidence="20 21" key="1">
    <citation type="journal article" date="2019" name="Philos. Trans. R. Soc. Lond., B, Biol. Sci.">
        <title>Ant behaviour and brain gene expression of defending hosts depend on the ecological success of the intruding social parasite.</title>
        <authorList>
            <person name="Kaur R."/>
            <person name="Stoldt M."/>
            <person name="Jongepier E."/>
            <person name="Feldmeyer B."/>
            <person name="Menzel F."/>
            <person name="Bornberg-Bauer E."/>
            <person name="Foitzik S."/>
        </authorList>
    </citation>
    <scope>NUCLEOTIDE SEQUENCE [LARGE SCALE GENOMIC DNA]</scope>
    <source>
        <tissue evidence="20">Whole body</tissue>
    </source>
</reference>
<dbReference type="InterPro" id="IPR015875">
    <property type="entry name" value="IMP_DH/GMP_Rdtase_CS"/>
</dbReference>
<dbReference type="GO" id="GO:0016747">
    <property type="term" value="F:acyltransferase activity, transferring groups other than amino-acyl groups"/>
    <property type="evidence" value="ECO:0007669"/>
    <property type="project" value="InterPro"/>
</dbReference>
<comment type="caution">
    <text evidence="20">The sequence shown here is derived from an EMBL/GenBank/DDBJ whole genome shotgun (WGS) entry which is preliminary data.</text>
</comment>
<feature type="domain" description="CBS" evidence="19">
    <location>
        <begin position="1336"/>
        <end position="1394"/>
    </location>
</feature>
<name>A0A4S2KWZ0_9HYME</name>
<evidence type="ECO:0000256" key="1">
    <source>
        <dbReference type="ARBA" id="ARBA00001958"/>
    </source>
</evidence>
<evidence type="ECO:0000256" key="5">
    <source>
        <dbReference type="ARBA" id="ARBA00022723"/>
    </source>
</evidence>
<comment type="subunit">
    <text evidence="13">Homotetramer.</text>
</comment>
<dbReference type="Pfam" id="PF00478">
    <property type="entry name" value="IMPDH"/>
    <property type="match status" value="1"/>
</dbReference>
<dbReference type="CDD" id="cd00381">
    <property type="entry name" value="IMPDH"/>
    <property type="match status" value="1"/>
</dbReference>
<keyword evidence="21" id="KW-1185">Reference proteome</keyword>
<feature type="active site" description="Proton acceptor" evidence="13">
    <location>
        <position position="1589"/>
    </location>
</feature>
<dbReference type="UniPathway" id="UPA00601">
    <property type="reaction ID" value="UER00295"/>
</dbReference>
<feature type="binding site" evidence="13">
    <location>
        <position position="1486"/>
    </location>
    <ligand>
        <name>IMP</name>
        <dbReference type="ChEBI" id="CHEBI:58053"/>
    </ligand>
</feature>
<proteinExistence type="inferred from homology"/>
<dbReference type="GO" id="GO:0006183">
    <property type="term" value="P:GTP biosynthetic process"/>
    <property type="evidence" value="ECO:0007669"/>
    <property type="project" value="TreeGrafter"/>
</dbReference>
<evidence type="ECO:0000259" key="18">
    <source>
        <dbReference type="PROSITE" id="PS51186"/>
    </source>
</evidence>
<sequence>MLKETERVEMSCSVELRQRRQQGMVEDPHKLAAMMNKSQRLVLGLLVLLLVDIIWVSSSELTKFIDPNVEDDNFYSEANTSLSDPTFVPIKTPDHCDRSSGTESDDSSIRSVRFSKLAEVRHMSESDATEALLARLSYQASVRAGEHARRQANKFSVQKVAKIALMFCLFWFMANYTYQISLEQTQARIVTVLSSTSSLFTLFLAASFPSNGGDKFTLSKLAAVVVSIFGLVLVGISDLTIESNNMSTGVILALVSAFFYAAYIVFLKRKVDHEDKMDIPMFFGFVGIFNLTLLWPLFFILHYGHWEEFEWPNSHQWTFLIINGLIGTVLSEVLWLWHGRDFVDVYHGILDIRIPPDPSWPKIPPRRSSNNTDDIIEPPCVVTLTGTPKKGRSIVQPVACQQITRQKAEKPDDVCNTKHDRQTPELDIKILQETEQHEDKSRETGESVDGLYTSAPCHDVDTLLSSVGKSAKKTTDKQSILEAKHCPWNTSLQHATNERHDVGSGFISQGEKQESNRPLLLMVDEKKIHALPINSFNVEATCSSAPAPAPASAPVRVPVVAYRDISRMPTQMEKDVKMPSMCENDAARETVGNICTRSTISMCNLKESRNEKYPLDDVERCQSHAKNSDGHSAIISTSGRRICERDKDTSRAERYVASNVSLNQDVGKDKDRYGNFALDNALDNNGDADHADADGRIRSYSNLNTAVRLKNFRKVESCGQSCATMPTIDSSSIADGECDERKMVTCKTWMTLTSARAGRMKQTAVDRDNAGCTPSANAMTNDKILEKGMESLVSSQVCGIKGYSDKSDKDEKEYKRAVEDGRVRVRRVDVKRKAAPMNLSRKAKSFFRKKSRLARTDSACTLILPGYRCAARVKGKRRYEKTHAHAHGRSKVNLPLHRRNGINSMTWNSILVKYNASKQGRITSRLSTNPRVGTSFEKPSSIPLETRELLNKSYWEYYWKLGPLRRKIASASAKPDNADNAAALGRQRQKDRECSNEDHLPESQTLRQCSVLSCMINTALRDSTTADGRPPSDPAAANVTSNARESVCQVSAVSGLSSVFANKIKMKRKKMKRASKRLLGLRAIALLCIAMYVAVIFLPMMYDYFFAEEYEDENATYIELTFRYIVSSFGEALDGVIDVLTTILLRPAPVTTTHKVSARRNVKRDARREIMADYVLGDIKPADVPLPDDGLSAAQLFAAGDGLTYNDFIIFPGYIDFTADEVDLLSPLTRKVMLKAPLVSSPMDTVTESDMAIAMALSGGIGIIHHNCIPEDPVVLAPHHTVNDVLNVKAEHGFSGVPVTDTGKVGGKLLGIVTSRDIDFLERLPTYQRKPLCSIMTTLEDLITAPAGVTLQEANVILEKSKKGKLPIVNERGELVSLMARTDLKKNRSYPNASKDENKQLLVGAAVGTRETDKHRLELLVAAGVDVVVLDSSQGNSIYQIDMIKYVKSQYPNLQVIAGNVVTTMQAKNLIEAGADALRVGMGSGSICITQEVMAVGRGQATAVYKVSEYARKFGIPVIADGGIQFIGHIIKGLSLGASTVMMGSLLAGTSEAPGEYFFSDGVRLKKYRGMGSLEAMDRKDAKGSAMDRYFHNEMDKLKVAQGVSGSIVDKGSVLKFLPYLTCGIKHGCQDIGARSLAALRSMMYSGELKFERRTPSAQQEGNVKMSEAVEVEVEVEVEIEKHVENATNSKGLSEAESMQVEKCKTCGEACDPYDKPTLRCSGGCDKIIHTACLKRGSVPVSFVGDVFFELTCASCNPLGEEMVVRDRMPWLNIIILTLYNLREKSSGISKRGYFHWKSDIGTFVERNWDYLFQRTVKKKKNWIGTISGTLSHYNGIFFKSGTTELGESGWWKLVDTDPPEILIAKNSKMIMDRKRYAGANVPCKLTDSPAQSDSSLSIGEDSNCSGELFKNKGSSMYSHAYVQPTETLSEFLLEEDEPNDMDLEDDIMLRDESDVPSISDLIRDCQSESNAFHLAQLMDTCDWLCNTESALSPNCSGDEIKEIKEESDDEDSNDSPVSIQEQPPASLFKEAKRRQRPWSKSLPVVTDEKISRMTCQEEAYLLQRLNKDKTDLDKAPAAIKRLYRKLAVRKRKREYRLPLLDVDHYFGSKSGAFATPSRNNDRVLDRFFSDDLGYIFEQRLQGYNEPTSVHSPYTNRLLKPFIRRDACCRPLWLRIMEELCAKVNGNDPRWKPPARASIDYSYIRPQHVPAINMTECLQYPDFTCVVLYKKLVVGFAILVPYVGYNEAYISFFLTRPEWRRSGIGTFMLYHLIQTCMGQDVTLHVSATNPALILYQKFGFKVEEFVQDFYDKYMPPTSRECKHALFLRLSR</sequence>
<comment type="subcellular location">
    <subcellularLocation>
        <location evidence="2 13">Cytoplasm</location>
    </subcellularLocation>
</comment>
<dbReference type="Gene3D" id="3.90.980.20">
    <property type="match status" value="1"/>
</dbReference>
<dbReference type="InterPro" id="IPR000182">
    <property type="entry name" value="GNAT_dom"/>
</dbReference>
<comment type="caution">
    <text evidence="13">Lacks conserved residue(s) required for the propagation of feature annotation.</text>
</comment>
<keyword evidence="17" id="KW-0472">Membrane</keyword>
<feature type="binding site" description="in other chain" evidence="13">
    <location>
        <position position="1488"/>
    </location>
    <ligand>
        <name>K(+)</name>
        <dbReference type="ChEBI" id="CHEBI:29103"/>
        <note>ligand shared between two tetrameric partners</note>
    </ligand>
</feature>
<dbReference type="PANTHER" id="PTHR11911">
    <property type="entry name" value="INOSINE-5-MONOPHOSPHATE DEHYDROGENASE RELATED"/>
    <property type="match status" value="1"/>
</dbReference>
<dbReference type="GO" id="GO:0003938">
    <property type="term" value="F:IMP dehydrogenase activity"/>
    <property type="evidence" value="ECO:0007669"/>
    <property type="project" value="UniProtKB-UniRule"/>
</dbReference>
<evidence type="ECO:0000313" key="20">
    <source>
        <dbReference type="EMBL" id="TGZ54643.1"/>
    </source>
</evidence>
<organism evidence="20 21">
    <name type="scientific">Temnothorax longispinosus</name>
    <dbReference type="NCBI Taxonomy" id="300112"/>
    <lineage>
        <taxon>Eukaryota</taxon>
        <taxon>Metazoa</taxon>
        <taxon>Ecdysozoa</taxon>
        <taxon>Arthropoda</taxon>
        <taxon>Hexapoda</taxon>
        <taxon>Insecta</taxon>
        <taxon>Pterygota</taxon>
        <taxon>Neoptera</taxon>
        <taxon>Endopterygota</taxon>
        <taxon>Hymenoptera</taxon>
        <taxon>Apocrita</taxon>
        <taxon>Aculeata</taxon>
        <taxon>Formicoidea</taxon>
        <taxon>Formicidae</taxon>
        <taxon>Myrmicinae</taxon>
        <taxon>Temnothorax</taxon>
    </lineage>
</organism>
<dbReference type="SUPFAM" id="SSF54631">
    <property type="entry name" value="CBS-domain pair"/>
    <property type="match status" value="1"/>
</dbReference>
<feature type="binding site" description="in other chain" evidence="13">
    <location>
        <position position="1485"/>
    </location>
    <ligand>
        <name>K(+)</name>
        <dbReference type="ChEBI" id="CHEBI:29103"/>
        <note>ligand shared between two tetrameric partners</note>
    </ligand>
</feature>
<feature type="transmembrane region" description="Helical" evidence="17">
    <location>
        <begin position="221"/>
        <end position="241"/>
    </location>
</feature>
<feature type="binding site" evidence="13">
    <location>
        <begin position="1481"/>
        <end position="1483"/>
    </location>
    <ligand>
        <name>NAD(+)</name>
        <dbReference type="ChEBI" id="CHEBI:57540"/>
    </ligand>
</feature>
<keyword evidence="7 13" id="KW-0658">Purine biosynthesis</keyword>
<evidence type="ECO:0000256" key="11">
    <source>
        <dbReference type="ARBA" id="ARBA00023122"/>
    </source>
</evidence>